<dbReference type="OrthoDB" id="1669753at2"/>
<evidence type="ECO:0000256" key="5">
    <source>
        <dbReference type="ARBA" id="ARBA00023163"/>
    </source>
</evidence>
<evidence type="ECO:0000313" key="7">
    <source>
        <dbReference type="EMBL" id="EGO62270.1"/>
    </source>
</evidence>
<keyword evidence="5" id="KW-0804">Transcription</keyword>
<dbReference type="EMBL" id="AFGF01000234">
    <property type="protein sequence ID" value="EGO62270.1"/>
    <property type="molecule type" value="Genomic_DNA"/>
</dbReference>
<keyword evidence="2" id="KW-0805">Transcription regulation</keyword>
<dbReference type="InterPro" id="IPR013249">
    <property type="entry name" value="RNA_pol_sigma70_r4_t2"/>
</dbReference>
<evidence type="ECO:0000256" key="4">
    <source>
        <dbReference type="ARBA" id="ARBA00023125"/>
    </source>
</evidence>
<dbReference type="Gene3D" id="1.10.10.10">
    <property type="entry name" value="Winged helix-like DNA-binding domain superfamily/Winged helix DNA-binding domain"/>
    <property type="match status" value="1"/>
</dbReference>
<dbReference type="PANTHER" id="PTHR43133">
    <property type="entry name" value="RNA POLYMERASE ECF-TYPE SIGMA FACTO"/>
    <property type="match status" value="1"/>
</dbReference>
<comment type="caution">
    <text evidence="7">The sequence shown here is derived from an EMBL/GenBank/DDBJ whole genome shotgun (WGS) entry which is preliminary data.</text>
</comment>
<gene>
    <name evidence="7" type="ORF">ALO_18887</name>
</gene>
<dbReference type="InterPro" id="IPR039425">
    <property type="entry name" value="RNA_pol_sigma-70-like"/>
</dbReference>
<evidence type="ECO:0000313" key="8">
    <source>
        <dbReference type="Proteomes" id="UP000003240"/>
    </source>
</evidence>
<dbReference type="GO" id="GO:0006352">
    <property type="term" value="P:DNA-templated transcription initiation"/>
    <property type="evidence" value="ECO:0007669"/>
    <property type="project" value="InterPro"/>
</dbReference>
<dbReference type="InterPro" id="IPR036388">
    <property type="entry name" value="WH-like_DNA-bd_sf"/>
</dbReference>
<dbReference type="Pfam" id="PF08281">
    <property type="entry name" value="Sigma70_r4_2"/>
    <property type="match status" value="1"/>
</dbReference>
<dbReference type="SUPFAM" id="SSF88659">
    <property type="entry name" value="Sigma3 and sigma4 domains of RNA polymerase sigma factors"/>
    <property type="match status" value="1"/>
</dbReference>
<protein>
    <recommendedName>
        <fullName evidence="6">RNA polymerase sigma factor 70 region 4 type 2 domain-containing protein</fullName>
    </recommendedName>
</protein>
<dbReference type="SUPFAM" id="SSF88946">
    <property type="entry name" value="Sigma2 domain of RNA polymerase sigma factors"/>
    <property type="match status" value="1"/>
</dbReference>
<dbReference type="GO" id="GO:0003677">
    <property type="term" value="F:DNA binding"/>
    <property type="evidence" value="ECO:0007669"/>
    <property type="project" value="UniProtKB-KW"/>
</dbReference>
<proteinExistence type="inferred from homology"/>
<dbReference type="GO" id="GO:0016987">
    <property type="term" value="F:sigma factor activity"/>
    <property type="evidence" value="ECO:0007669"/>
    <property type="project" value="UniProtKB-KW"/>
</dbReference>
<dbReference type="AlphaFoldDB" id="F7NNT6"/>
<dbReference type="InterPro" id="IPR013325">
    <property type="entry name" value="RNA_pol_sigma_r2"/>
</dbReference>
<keyword evidence="8" id="KW-1185">Reference proteome</keyword>
<name>F7NNT6_9FIRM</name>
<dbReference type="PANTHER" id="PTHR43133:SF8">
    <property type="entry name" value="RNA POLYMERASE SIGMA FACTOR HI_1459-RELATED"/>
    <property type="match status" value="1"/>
</dbReference>
<dbReference type="NCBIfam" id="TIGR02937">
    <property type="entry name" value="sigma70-ECF"/>
    <property type="match status" value="1"/>
</dbReference>
<organism evidence="7 8">
    <name type="scientific">Acetonema longum DSM 6540</name>
    <dbReference type="NCBI Taxonomy" id="1009370"/>
    <lineage>
        <taxon>Bacteria</taxon>
        <taxon>Bacillati</taxon>
        <taxon>Bacillota</taxon>
        <taxon>Negativicutes</taxon>
        <taxon>Acetonemataceae</taxon>
        <taxon>Acetonema</taxon>
    </lineage>
</organism>
<evidence type="ECO:0000256" key="3">
    <source>
        <dbReference type="ARBA" id="ARBA00023082"/>
    </source>
</evidence>
<dbReference type="STRING" id="1009370.ALO_18887"/>
<accession>F7NNT6</accession>
<evidence type="ECO:0000259" key="6">
    <source>
        <dbReference type="Pfam" id="PF08281"/>
    </source>
</evidence>
<keyword evidence="3" id="KW-0731">Sigma factor</keyword>
<dbReference type="InterPro" id="IPR013324">
    <property type="entry name" value="RNA_pol_sigma_r3/r4-like"/>
</dbReference>
<comment type="similarity">
    <text evidence="1">Belongs to the sigma-70 factor family. ECF subfamily.</text>
</comment>
<dbReference type="Proteomes" id="UP000003240">
    <property type="component" value="Unassembled WGS sequence"/>
</dbReference>
<reference evidence="7 8" key="1">
    <citation type="journal article" date="2011" name="EMBO J.">
        <title>Structural diversity of bacterial flagellar motors.</title>
        <authorList>
            <person name="Chen S."/>
            <person name="Beeby M."/>
            <person name="Murphy G.E."/>
            <person name="Leadbetter J.R."/>
            <person name="Hendrixson D.R."/>
            <person name="Briegel A."/>
            <person name="Li Z."/>
            <person name="Shi J."/>
            <person name="Tocheva E.I."/>
            <person name="Muller A."/>
            <person name="Dobro M.J."/>
            <person name="Jensen G.J."/>
        </authorList>
    </citation>
    <scope>NUCLEOTIDE SEQUENCE [LARGE SCALE GENOMIC DNA]</scope>
    <source>
        <strain evidence="7 8">DSM 6540</strain>
    </source>
</reference>
<dbReference type="InterPro" id="IPR014284">
    <property type="entry name" value="RNA_pol_sigma-70_dom"/>
</dbReference>
<evidence type="ECO:0000256" key="1">
    <source>
        <dbReference type="ARBA" id="ARBA00010641"/>
    </source>
</evidence>
<dbReference type="eggNOG" id="COG1595">
    <property type="taxonomic scope" value="Bacteria"/>
</dbReference>
<keyword evidence="4" id="KW-0238">DNA-binding</keyword>
<dbReference type="RefSeq" id="WP_004098905.1">
    <property type="nucleotide sequence ID" value="NZ_AFGF01000234.1"/>
</dbReference>
<evidence type="ECO:0000256" key="2">
    <source>
        <dbReference type="ARBA" id="ARBA00023015"/>
    </source>
</evidence>
<feature type="domain" description="RNA polymerase sigma factor 70 region 4 type 2" evidence="6">
    <location>
        <begin position="130"/>
        <end position="181"/>
    </location>
</feature>
<sequence length="189" mass="21459">MLNELVKRAQAGDMDAYTAVCLRFGNLIRKQARQTHLTPLREEAEAEGWLAVVRAVQQYREDLKIPFAGYAAQCIQYRIWNLFKRERRRWSREIPLTETDETNAGTFPVAAAAAPVDVAAQAETAILDAIVRQALAELPEKQRLAVMETIMHGRKLAELARLWGITPQAVYSFRKRGLANLKIRLSEQV</sequence>
<dbReference type="Gene3D" id="1.10.1740.10">
    <property type="match status" value="1"/>
</dbReference>